<evidence type="ECO:0000256" key="9">
    <source>
        <dbReference type="SAM" id="Coils"/>
    </source>
</evidence>
<dbReference type="InterPro" id="IPR051320">
    <property type="entry name" value="Viral_Replic_Matur_Polypro"/>
</dbReference>
<evidence type="ECO:0000313" key="13">
    <source>
        <dbReference type="Proteomes" id="UP000000763"/>
    </source>
</evidence>
<dbReference type="InterPro" id="IPR000477">
    <property type="entry name" value="RT_dom"/>
</dbReference>
<dbReference type="Pfam" id="PF00078">
    <property type="entry name" value="RVT_1"/>
    <property type="match status" value="1"/>
</dbReference>
<dbReference type="Gene3D" id="3.30.70.270">
    <property type="match status" value="2"/>
</dbReference>
<keyword evidence="8" id="KW-0695">RNA-directed DNA polymerase</keyword>
<evidence type="ECO:0000256" key="1">
    <source>
        <dbReference type="ARBA" id="ARBA00022670"/>
    </source>
</evidence>
<dbReference type="Gene3D" id="3.10.10.10">
    <property type="entry name" value="HIV Type 1 Reverse Transcriptase, subunit A, domain 1"/>
    <property type="match status" value="1"/>
</dbReference>
<keyword evidence="7" id="KW-0378">Hydrolase</keyword>
<dbReference type="PANTHER" id="PTHR33064:SF37">
    <property type="entry name" value="RIBONUCLEASE H"/>
    <property type="match status" value="1"/>
</dbReference>
<dbReference type="Pfam" id="PF22909">
    <property type="entry name" value="Caulimovir_coat_dom"/>
    <property type="match status" value="1"/>
</dbReference>
<dbReference type="PROSITE" id="PS50878">
    <property type="entry name" value="RT_POL"/>
    <property type="match status" value="1"/>
</dbReference>
<dbReference type="CDD" id="cd01647">
    <property type="entry name" value="RT_LTR"/>
    <property type="match status" value="1"/>
</dbReference>
<feature type="compositionally biased region" description="Basic and acidic residues" evidence="10">
    <location>
        <begin position="429"/>
        <end position="439"/>
    </location>
</feature>
<keyword evidence="4" id="KW-0540">Nuclease</keyword>
<sequence>MDLSRSLFRRIASRDDKSLSCIDKQKGKNEDIDELVDIAEVDKQLERYQRDTLRAIRPQQIYCMGFFENKNGLYRISTEVELSVLTKPVELKIVAKEFENGLKYSGYKYIHQAPDLMMPIKEFIDKMSFGFQTKGYEEFKGTNLLVSIEFIGRLTNRSASKYKINVNDVIENMHSKGITFMSPLKISSEERAGEEWKISDLIESKTLSQPENYISYQNSKGNTSIRFINYKPRTTDDLETEASDRNIIDNRRHSVSEFMEKLDQESEIKYYENKLKEINEEYNKSMKCEWPKIRDKELYFYRELARVKKVKKKEDMAVEIFKNHETMIEQIKRIEQDKHGKEEQNLGKILSEEEQWAENERLFLESYEEEINLINEMENIENEIDNAEQYNDFINTLDEVGLHNLNNAMEAMEVDLGTGKRKRYGEGTVKNEGERERPARAAGKWPPDREEFSYNYIPGQYRHMGTKRRDFEKPVKFQNQRSDGAILNLAAHDPIDWPNIISIWKGLIVQKYIQNQHNIGSKVEDMITYIETFLGESAKVLWEQWVEKNPNNYEELKRAGSNSHNFANVISNIIIAEDPELGYTTLQNERLKEIEKLTLTSWKGIKEFSQHYLYNATTAKQGYNRGIVERYFNKLPDPLGSMIFEEYKKETEGAEINISQAITFVFKQLRKICTGIQAQRSMKHSDYNFCNKIVQIPLSYGEDKPRSKIIYKHQNRNNNNIRTKKRFLQQSVQTTVIHEQGITFIPYQNNVPYISEVRKRGGTSPKLDNLEVPNLESKERINEYELSENIDNYYISNSNIECIGLQAFAPNWYRDFKSKRDIEKIIQRLEDIQIIGEIPMIYWEKNAIECKINIINPEYIIKTSPIEATPKDIEQFKMHIEELLKLGAIRESRSPHRSAAFIVRNHAEEVRGKSRMVKNYKRLNDNTIEDAYNIPNKQEWINRIQGSKYFSKFDLKTGFWQVKMAEESIEWTAFTCPQGHYEWLVMPLGLKNAPAIFQRKMQNIFNENQEFILVYINDLLVFSRTYKEHIAHLEIFFRKVEQNGLILSKKKMEICKEKINFLGHEIREGKIHLQEHIAKKILQFPDAINDKKQLQQFLGLVNYARNHINNLAKLAGPLYAKLRKNGQRYFNSEDIKLVILIKERVKELKPLELPLEESYFIIETDASQHGWGAILKQRPTKFSAKSEEKICRYASGSYKLKTVNNTDREIMAIINAINAFRLYLGFKEFTVRTDCEAICRYYNQLNSKKSSTRRWVLFEDIITGNGYKVIFEHIKGKDNNLPDMLSRLPELQTYVDFCFLLWLLVSTVLLYASKILLCLSELLLLG</sequence>
<dbReference type="Pfam" id="PF17917">
    <property type="entry name" value="RT_RNaseH"/>
    <property type="match status" value="1"/>
</dbReference>
<dbReference type="EMBL" id="AC136218">
    <property type="protein sequence ID" value="AAU10730.1"/>
    <property type="molecule type" value="Genomic_DNA"/>
</dbReference>
<evidence type="ECO:0000256" key="4">
    <source>
        <dbReference type="ARBA" id="ARBA00022722"/>
    </source>
</evidence>
<dbReference type="InterPro" id="IPR043502">
    <property type="entry name" value="DNA/RNA_pol_sf"/>
</dbReference>
<protein>
    <submittedName>
        <fullName evidence="12">Polyprotein</fullName>
    </submittedName>
</protein>
<evidence type="ECO:0000313" key="12">
    <source>
        <dbReference type="EMBL" id="AAU10730.1"/>
    </source>
</evidence>
<dbReference type="InterPro" id="IPR036397">
    <property type="entry name" value="RNaseH_sf"/>
</dbReference>
<evidence type="ECO:0000256" key="3">
    <source>
        <dbReference type="ARBA" id="ARBA00022695"/>
    </source>
</evidence>
<dbReference type="GO" id="GO:0003964">
    <property type="term" value="F:RNA-directed DNA polymerase activity"/>
    <property type="evidence" value="ECO:0007669"/>
    <property type="project" value="UniProtKB-KW"/>
</dbReference>
<reference evidence="13" key="2">
    <citation type="journal article" date="2008" name="Nucleic Acids Res.">
        <title>The rice annotation project database (RAP-DB): 2008 update.</title>
        <authorList>
            <consortium name="The rice annotation project (RAP)"/>
        </authorList>
    </citation>
    <scope>GENOME REANNOTATION</scope>
    <source>
        <strain evidence="13">cv. Nipponbare</strain>
    </source>
</reference>
<dbReference type="GO" id="GO:0004519">
    <property type="term" value="F:endonuclease activity"/>
    <property type="evidence" value="ECO:0007669"/>
    <property type="project" value="UniProtKB-KW"/>
</dbReference>
<dbReference type="InterPro" id="IPR043128">
    <property type="entry name" value="Rev_trsase/Diguanyl_cyclase"/>
</dbReference>
<accession>Q688G8</accession>
<name>Q688G8_ORYSJ</name>
<keyword evidence="1" id="KW-0645">Protease</keyword>
<dbReference type="GO" id="GO:0003676">
    <property type="term" value="F:nucleic acid binding"/>
    <property type="evidence" value="ECO:0007669"/>
    <property type="project" value="InterPro"/>
</dbReference>
<evidence type="ECO:0000259" key="11">
    <source>
        <dbReference type="PROSITE" id="PS50878"/>
    </source>
</evidence>
<proteinExistence type="predicted"/>
<dbReference type="InterPro" id="IPR041373">
    <property type="entry name" value="RT_RNaseH"/>
</dbReference>
<dbReference type="Proteomes" id="UP000000763">
    <property type="component" value="Chromosome 5"/>
</dbReference>
<evidence type="ECO:0000256" key="10">
    <source>
        <dbReference type="SAM" id="MobiDB-lite"/>
    </source>
</evidence>
<evidence type="ECO:0000256" key="6">
    <source>
        <dbReference type="ARBA" id="ARBA00022759"/>
    </source>
</evidence>
<dbReference type="GO" id="GO:0006508">
    <property type="term" value="P:proteolysis"/>
    <property type="evidence" value="ECO:0007669"/>
    <property type="project" value="UniProtKB-KW"/>
</dbReference>
<feature type="coiled-coil region" evidence="9">
    <location>
        <begin position="370"/>
        <end position="397"/>
    </location>
</feature>
<dbReference type="PANTHER" id="PTHR33064">
    <property type="entry name" value="POL PROTEIN"/>
    <property type="match status" value="1"/>
</dbReference>
<keyword evidence="2" id="KW-0808">Transferase</keyword>
<dbReference type="SUPFAM" id="SSF56672">
    <property type="entry name" value="DNA/RNA polymerases"/>
    <property type="match status" value="1"/>
</dbReference>
<reference evidence="13" key="1">
    <citation type="journal article" date="2005" name="Nature">
        <title>The map-based sequence of the rice genome.</title>
        <authorList>
            <consortium name="International rice genome sequencing project (IRGSP)"/>
            <person name="Matsumoto T."/>
            <person name="Wu J."/>
            <person name="Kanamori H."/>
            <person name="Katayose Y."/>
            <person name="Fujisawa M."/>
            <person name="Namiki N."/>
            <person name="Mizuno H."/>
            <person name="Yamamoto K."/>
            <person name="Antonio B.A."/>
            <person name="Baba T."/>
            <person name="Sakata K."/>
            <person name="Nagamura Y."/>
            <person name="Aoki H."/>
            <person name="Arikawa K."/>
            <person name="Arita K."/>
            <person name="Bito T."/>
            <person name="Chiden Y."/>
            <person name="Fujitsuka N."/>
            <person name="Fukunaka R."/>
            <person name="Hamada M."/>
            <person name="Harada C."/>
            <person name="Hayashi A."/>
            <person name="Hijishita S."/>
            <person name="Honda M."/>
            <person name="Hosokawa S."/>
            <person name="Ichikawa Y."/>
            <person name="Idonuma A."/>
            <person name="Iijima M."/>
            <person name="Ikeda M."/>
            <person name="Ikeno M."/>
            <person name="Ito K."/>
            <person name="Ito S."/>
            <person name="Ito T."/>
            <person name="Ito Y."/>
            <person name="Ito Y."/>
            <person name="Iwabuchi A."/>
            <person name="Kamiya K."/>
            <person name="Karasawa W."/>
            <person name="Kurita K."/>
            <person name="Katagiri S."/>
            <person name="Kikuta A."/>
            <person name="Kobayashi H."/>
            <person name="Kobayashi N."/>
            <person name="Machita K."/>
            <person name="Maehara T."/>
            <person name="Masukawa M."/>
            <person name="Mizubayashi T."/>
            <person name="Mukai Y."/>
            <person name="Nagasaki H."/>
            <person name="Nagata Y."/>
            <person name="Naito S."/>
            <person name="Nakashima M."/>
            <person name="Nakama Y."/>
            <person name="Nakamichi Y."/>
            <person name="Nakamura M."/>
            <person name="Meguro A."/>
            <person name="Negishi M."/>
            <person name="Ohta I."/>
            <person name="Ohta T."/>
            <person name="Okamoto M."/>
            <person name="Ono N."/>
            <person name="Saji S."/>
            <person name="Sakaguchi M."/>
            <person name="Sakai K."/>
            <person name="Shibata M."/>
            <person name="Shimokawa T."/>
            <person name="Song J."/>
            <person name="Takazaki Y."/>
            <person name="Terasawa K."/>
            <person name="Tsugane M."/>
            <person name="Tsuji K."/>
            <person name="Ueda S."/>
            <person name="Waki K."/>
            <person name="Yamagata H."/>
            <person name="Yamamoto M."/>
            <person name="Yamamoto S."/>
            <person name="Yamane H."/>
            <person name="Yoshiki S."/>
            <person name="Yoshihara R."/>
            <person name="Yukawa K."/>
            <person name="Zhong H."/>
            <person name="Yano M."/>
            <person name="Yuan Q."/>
            <person name="Ouyang S."/>
            <person name="Liu J."/>
            <person name="Jones K.M."/>
            <person name="Gansberger K."/>
            <person name="Moffat K."/>
            <person name="Hill J."/>
            <person name="Bera J."/>
            <person name="Fadrosh D."/>
            <person name="Jin S."/>
            <person name="Johri S."/>
            <person name="Kim M."/>
            <person name="Overton L."/>
            <person name="Reardon M."/>
            <person name="Tsitrin T."/>
            <person name="Vuong H."/>
            <person name="Weaver B."/>
            <person name="Ciecko A."/>
            <person name="Tallon L."/>
            <person name="Jackson J."/>
            <person name="Pai G."/>
            <person name="Aken S.V."/>
            <person name="Utterback T."/>
            <person name="Reidmuller S."/>
            <person name="Feldblyum T."/>
            <person name="Hsiao J."/>
            <person name="Zismann V."/>
            <person name="Iobst S."/>
            <person name="de Vazeille A.R."/>
            <person name="Buell C.R."/>
            <person name="Ying K."/>
            <person name="Li Y."/>
            <person name="Lu T."/>
            <person name="Huang Y."/>
            <person name="Zhao Q."/>
            <person name="Feng Q."/>
            <person name="Zhang L."/>
            <person name="Zhu J."/>
            <person name="Weng Q."/>
            <person name="Mu J."/>
            <person name="Lu Y."/>
            <person name="Fan D."/>
            <person name="Liu Y."/>
            <person name="Guan J."/>
            <person name="Zhang Y."/>
            <person name="Yu S."/>
            <person name="Liu X."/>
            <person name="Zhang Y."/>
            <person name="Hong G."/>
            <person name="Han B."/>
            <person name="Choisne N."/>
            <person name="Demange N."/>
            <person name="Orjeda G."/>
            <person name="Samain S."/>
            <person name="Cattolico L."/>
            <person name="Pelletier E."/>
            <person name="Couloux A."/>
            <person name="Segurens B."/>
            <person name="Wincker P."/>
            <person name="D'Hont A."/>
            <person name="Scarpelli C."/>
            <person name="Weissenbach J."/>
            <person name="Salanoubat M."/>
            <person name="Quetier F."/>
            <person name="Yu Y."/>
            <person name="Kim H.R."/>
            <person name="Rambo T."/>
            <person name="Currie J."/>
            <person name="Collura K."/>
            <person name="Luo M."/>
            <person name="Yang T."/>
            <person name="Ammiraju J.S.S."/>
            <person name="Engler F."/>
            <person name="Soderlund C."/>
            <person name="Wing R.A."/>
            <person name="Palmer L.E."/>
            <person name="de la Bastide M."/>
            <person name="Spiegel L."/>
            <person name="Nascimento L."/>
            <person name="Zutavern T."/>
            <person name="O'Shaughnessy A."/>
            <person name="Dike S."/>
            <person name="Dedhia N."/>
            <person name="Preston R."/>
            <person name="Balija V."/>
            <person name="McCombie W.R."/>
            <person name="Chow T."/>
            <person name="Chen H."/>
            <person name="Chung M."/>
            <person name="Chen C."/>
            <person name="Shaw J."/>
            <person name="Wu H."/>
            <person name="Hsiao K."/>
            <person name="Chao Y."/>
            <person name="Chu M."/>
            <person name="Cheng C."/>
            <person name="Hour A."/>
            <person name="Lee P."/>
            <person name="Lin S."/>
            <person name="Lin Y."/>
            <person name="Liou J."/>
            <person name="Liu S."/>
            <person name="Hsing Y."/>
            <person name="Raghuvanshi S."/>
            <person name="Mohanty A."/>
            <person name="Bharti A.K."/>
            <person name="Gaur A."/>
            <person name="Gupta V."/>
            <person name="Kumar D."/>
            <person name="Ravi V."/>
            <person name="Vij S."/>
            <person name="Kapur A."/>
            <person name="Khurana P."/>
            <person name="Khurana P."/>
            <person name="Khurana J.P."/>
            <person name="Tyagi A.K."/>
            <person name="Gaikwad K."/>
            <person name="Singh A."/>
            <person name="Dalal V."/>
            <person name="Srivastava S."/>
            <person name="Dixit A."/>
            <person name="Pal A.K."/>
            <person name="Ghazi I.A."/>
            <person name="Yadav M."/>
            <person name="Pandit A."/>
            <person name="Bhargava A."/>
            <person name="Sureshbabu K."/>
            <person name="Batra K."/>
            <person name="Sharma T.R."/>
            <person name="Mohapatra T."/>
            <person name="Singh N.K."/>
            <person name="Messing J."/>
            <person name="Nelson A.B."/>
            <person name="Fuks G."/>
            <person name="Kavchok S."/>
            <person name="Keizer G."/>
            <person name="Linton E."/>
            <person name="Llaca V."/>
            <person name="Song R."/>
            <person name="Tanyolac B."/>
            <person name="Young S."/>
            <person name="Ho-Il K."/>
            <person name="Hahn J.H."/>
            <person name="Sangsakoo G."/>
            <person name="Vanavichit A."/>
            <person name="de Mattos Luiz.A.T."/>
            <person name="Zimmer P.D."/>
            <person name="Malone G."/>
            <person name="Dellagostin O."/>
            <person name="de Oliveira A.C."/>
            <person name="Bevan M."/>
            <person name="Bancroft I."/>
            <person name="Minx P."/>
            <person name="Cordum H."/>
            <person name="Wilson R."/>
            <person name="Cheng Z."/>
            <person name="Jin W."/>
            <person name="Jiang J."/>
            <person name="Leong S.A."/>
            <person name="Iwama H."/>
            <person name="Gojobori T."/>
            <person name="Itoh T."/>
            <person name="Niimura Y."/>
            <person name="Fujii Y."/>
            <person name="Habara T."/>
            <person name="Sakai H."/>
            <person name="Sato Y."/>
            <person name="Wilson G."/>
            <person name="Kumar K."/>
            <person name="McCouch S."/>
            <person name="Juretic N."/>
            <person name="Hoen D."/>
            <person name="Wright S."/>
            <person name="Bruskiewich R."/>
            <person name="Bureau T."/>
            <person name="Miyao A."/>
            <person name="Hirochika H."/>
            <person name="Nishikawa T."/>
            <person name="Kadowaki K."/>
            <person name="Sugiura M."/>
            <person name="Burr B."/>
            <person name="Sasaki T."/>
        </authorList>
    </citation>
    <scope>NUCLEOTIDE SEQUENCE [LARGE SCALE GENOMIC DNA]</scope>
    <source>
        <strain evidence="13">cv. Nipponbare</strain>
    </source>
</reference>
<evidence type="ECO:0000256" key="8">
    <source>
        <dbReference type="ARBA" id="ARBA00022918"/>
    </source>
</evidence>
<keyword evidence="6" id="KW-0255">Endonuclease</keyword>
<dbReference type="Gene3D" id="3.30.420.10">
    <property type="entry name" value="Ribonuclease H-like superfamily/Ribonuclease H"/>
    <property type="match status" value="1"/>
</dbReference>
<organism evidence="12 13">
    <name type="scientific">Oryza sativa subsp. japonica</name>
    <name type="common">Rice</name>
    <dbReference type="NCBI Taxonomy" id="39947"/>
    <lineage>
        <taxon>Eukaryota</taxon>
        <taxon>Viridiplantae</taxon>
        <taxon>Streptophyta</taxon>
        <taxon>Embryophyta</taxon>
        <taxon>Tracheophyta</taxon>
        <taxon>Spermatophyta</taxon>
        <taxon>Magnoliopsida</taxon>
        <taxon>Liliopsida</taxon>
        <taxon>Poales</taxon>
        <taxon>Poaceae</taxon>
        <taxon>BOP clade</taxon>
        <taxon>Oryzoideae</taxon>
        <taxon>Oryzeae</taxon>
        <taxon>Oryzinae</taxon>
        <taxon>Oryza</taxon>
        <taxon>Oryza sativa</taxon>
    </lineage>
</organism>
<keyword evidence="5" id="KW-0064">Aspartyl protease</keyword>
<keyword evidence="3" id="KW-0548">Nucleotidyltransferase</keyword>
<feature type="domain" description="Reverse transcriptase" evidence="11">
    <location>
        <begin position="882"/>
        <end position="1066"/>
    </location>
</feature>
<dbReference type="GO" id="GO:0004190">
    <property type="term" value="F:aspartic-type endopeptidase activity"/>
    <property type="evidence" value="ECO:0007669"/>
    <property type="project" value="UniProtKB-KW"/>
</dbReference>
<feature type="region of interest" description="Disordered" evidence="10">
    <location>
        <begin position="423"/>
        <end position="446"/>
    </location>
</feature>
<evidence type="ECO:0000256" key="7">
    <source>
        <dbReference type="ARBA" id="ARBA00022801"/>
    </source>
</evidence>
<evidence type="ECO:0000256" key="5">
    <source>
        <dbReference type="ARBA" id="ARBA00022750"/>
    </source>
</evidence>
<evidence type="ECO:0000256" key="2">
    <source>
        <dbReference type="ARBA" id="ARBA00022679"/>
    </source>
</evidence>
<gene>
    <name evidence="12" type="ORF">OSJNBa0039A21.5</name>
</gene>
<keyword evidence="9" id="KW-0175">Coiled coil</keyword>